<evidence type="ECO:0000256" key="2">
    <source>
        <dbReference type="SAM" id="Phobius"/>
    </source>
</evidence>
<organism evidence="4 5">
    <name type="scientific">Leifsonia williamsii</name>
    <dbReference type="NCBI Taxonomy" id="3035919"/>
    <lineage>
        <taxon>Bacteria</taxon>
        <taxon>Bacillati</taxon>
        <taxon>Actinomycetota</taxon>
        <taxon>Actinomycetes</taxon>
        <taxon>Micrococcales</taxon>
        <taxon>Microbacteriaceae</taxon>
        <taxon>Leifsonia</taxon>
    </lineage>
</organism>
<evidence type="ECO:0000256" key="1">
    <source>
        <dbReference type="SAM" id="MobiDB-lite"/>
    </source>
</evidence>
<feature type="region of interest" description="Disordered" evidence="1">
    <location>
        <begin position="1"/>
        <end position="34"/>
    </location>
</feature>
<evidence type="ECO:0000313" key="5">
    <source>
        <dbReference type="Proteomes" id="UP001174208"/>
    </source>
</evidence>
<gene>
    <name evidence="4" type="ORF">P5G50_05840</name>
</gene>
<accession>A0ABT8K933</accession>
<comment type="caution">
    <text evidence="4">The sequence shown here is derived from an EMBL/GenBank/DDBJ whole genome shotgun (WGS) entry which is preliminary data.</text>
</comment>
<keyword evidence="5" id="KW-1185">Reference proteome</keyword>
<protein>
    <submittedName>
        <fullName evidence="4">DUF2231 domain-containing protein</fullName>
    </submittedName>
</protein>
<feature type="transmembrane region" description="Helical" evidence="2">
    <location>
        <begin position="96"/>
        <end position="119"/>
    </location>
</feature>
<feature type="transmembrane region" description="Helical" evidence="2">
    <location>
        <begin position="131"/>
        <end position="152"/>
    </location>
</feature>
<name>A0ABT8K933_9MICO</name>
<dbReference type="EMBL" id="JAROCF010000001">
    <property type="protein sequence ID" value="MDN4613971.1"/>
    <property type="molecule type" value="Genomic_DNA"/>
</dbReference>
<evidence type="ECO:0000313" key="4">
    <source>
        <dbReference type="EMBL" id="MDN4613971.1"/>
    </source>
</evidence>
<evidence type="ECO:0000259" key="3">
    <source>
        <dbReference type="Pfam" id="PF09990"/>
    </source>
</evidence>
<keyword evidence="2" id="KW-1133">Transmembrane helix</keyword>
<keyword evidence="2" id="KW-0472">Membrane</keyword>
<feature type="transmembrane region" description="Helical" evidence="2">
    <location>
        <begin position="164"/>
        <end position="186"/>
    </location>
</feature>
<reference evidence="4" key="1">
    <citation type="submission" date="2023-06" db="EMBL/GenBank/DDBJ databases">
        <title>MT1 and MT2 Draft Genomes of Novel Species.</title>
        <authorList>
            <person name="Venkateswaran K."/>
        </authorList>
    </citation>
    <scope>NUCLEOTIDE SEQUENCE</scope>
    <source>
        <strain evidence="4">F6_8S_P_1B</strain>
    </source>
</reference>
<dbReference type="Pfam" id="PF09990">
    <property type="entry name" value="DUF2231"/>
    <property type="match status" value="1"/>
</dbReference>
<dbReference type="InterPro" id="IPR019251">
    <property type="entry name" value="DUF2231_TM"/>
</dbReference>
<keyword evidence="2" id="KW-0812">Transmembrane</keyword>
<proteinExistence type="predicted"/>
<sequence length="202" mass="20452">MSAPASPSAGQDPFGRQEPVPDAAVNAPGVLGSRAGDPAAEARLRAAKRPRSVIAGPYGHPFHATAITIPIGAWTAAIVFDIVGLVGAAPDAFATGALWLVVIGVIGAVLAAVFGLLDFSKIARGTKAHRTALAHLSLNTAAVILFAVSIPVRAAADGPSVGGFVLSLIGYLIVGVSGFLGGELAYRHGVRVADETDQVRAY</sequence>
<dbReference type="RefSeq" id="WP_301210399.1">
    <property type="nucleotide sequence ID" value="NZ_JAROCF010000001.1"/>
</dbReference>
<dbReference type="Proteomes" id="UP001174208">
    <property type="component" value="Unassembled WGS sequence"/>
</dbReference>
<feature type="domain" description="DUF2231" evidence="3">
    <location>
        <begin position="59"/>
        <end position="193"/>
    </location>
</feature>